<dbReference type="Proteomes" id="UP000202440">
    <property type="component" value="Chromosome"/>
</dbReference>
<dbReference type="Pfam" id="PF01965">
    <property type="entry name" value="DJ-1_PfpI"/>
    <property type="match status" value="1"/>
</dbReference>
<evidence type="ECO:0000313" key="7">
    <source>
        <dbReference type="Proteomes" id="UP000202440"/>
    </source>
</evidence>
<proteinExistence type="predicted"/>
<protein>
    <submittedName>
        <fullName evidence="6">Transcriptional regulator</fullName>
    </submittedName>
</protein>
<dbReference type="Pfam" id="PF12833">
    <property type="entry name" value="HTH_18"/>
    <property type="match status" value="1"/>
</dbReference>
<dbReference type="Gene3D" id="1.10.10.60">
    <property type="entry name" value="Homeodomain-like"/>
    <property type="match status" value="2"/>
</dbReference>
<keyword evidence="3" id="KW-0804">Transcription</keyword>
<sequence>MKVCIVLLPYCSSMSVAAAMEFFEVANALSAYAQQSTDEPVFQVSTASPDGQAVMSSGGLSLQAQYSFAQVDECDLVLIPGFLFKVTPLLAQLQSVVPWLQQRYEQGSYIASMCTGAFVSAAAGLLDGKQASTHWLFVDKFRQLYPAVKLRPEKAVTDDQRVMCSGGATTGGDLLLYIVRKFCSPQLALECSKKMLMDSGERQQTAYASEQFRRQHDDPEVQRVQLWLEQHCHQAIVLDDVATQFGFSSRNFVRRFRLATGAPPVQYLQNLRLEKARLLLETTRISFEKITLQVGYEDSNSFRRLFKQRVGLSPAQYRQKFLLN</sequence>
<dbReference type="PROSITE" id="PS00041">
    <property type="entry name" value="HTH_ARAC_FAMILY_1"/>
    <property type="match status" value="1"/>
</dbReference>
<dbReference type="PANTHER" id="PTHR43130:SF11">
    <property type="entry name" value="TRANSCRIPTIONAL REGULATORY PROTEIN"/>
    <property type="match status" value="1"/>
</dbReference>
<dbReference type="RefSeq" id="WP_094059750.1">
    <property type="nucleotide sequence ID" value="NZ_CP022530.1"/>
</dbReference>
<keyword evidence="2" id="KW-0238">DNA-binding</keyword>
<evidence type="ECO:0000256" key="1">
    <source>
        <dbReference type="ARBA" id="ARBA00023015"/>
    </source>
</evidence>
<dbReference type="Gene3D" id="3.40.50.880">
    <property type="match status" value="1"/>
</dbReference>
<evidence type="ECO:0000259" key="5">
    <source>
        <dbReference type="PROSITE" id="PS01124"/>
    </source>
</evidence>
<dbReference type="AlphaFoldDB" id="A0A222FIG1"/>
<evidence type="ECO:0000256" key="3">
    <source>
        <dbReference type="ARBA" id="ARBA00023163"/>
    </source>
</evidence>
<dbReference type="OrthoDB" id="9803764at2"/>
<feature type="chain" id="PRO_5013188763" evidence="4">
    <location>
        <begin position="19"/>
        <end position="324"/>
    </location>
</feature>
<feature type="domain" description="HTH araC/xylS-type" evidence="5">
    <location>
        <begin position="222"/>
        <end position="320"/>
    </location>
</feature>
<dbReference type="InterPro" id="IPR018062">
    <property type="entry name" value="HTH_AraC-typ_CS"/>
</dbReference>
<dbReference type="InterPro" id="IPR029062">
    <property type="entry name" value="Class_I_gatase-like"/>
</dbReference>
<evidence type="ECO:0000313" key="6">
    <source>
        <dbReference type="EMBL" id="ASP38560.1"/>
    </source>
</evidence>
<dbReference type="SMART" id="SM00342">
    <property type="entry name" value="HTH_ARAC"/>
    <property type="match status" value="1"/>
</dbReference>
<keyword evidence="4" id="KW-0732">Signal</keyword>
<dbReference type="PROSITE" id="PS01124">
    <property type="entry name" value="HTH_ARAC_FAMILY_2"/>
    <property type="match status" value="1"/>
</dbReference>
<evidence type="ECO:0000256" key="2">
    <source>
        <dbReference type="ARBA" id="ARBA00023125"/>
    </source>
</evidence>
<name>A0A222FIG1_9GAMM</name>
<reference evidence="6 7" key="1">
    <citation type="submission" date="2017-07" db="EMBL/GenBank/DDBJ databases">
        <title>Annotated genome sequence of Bacterioplanes sanyensis isolated from Red Sea.</title>
        <authorList>
            <person name="Rehman Z.U."/>
        </authorList>
    </citation>
    <scope>NUCLEOTIDE SEQUENCE [LARGE SCALE GENOMIC DNA]</scope>
    <source>
        <strain evidence="6 7">NV9</strain>
    </source>
</reference>
<dbReference type="InterPro" id="IPR009057">
    <property type="entry name" value="Homeodomain-like_sf"/>
</dbReference>
<dbReference type="GO" id="GO:0003700">
    <property type="term" value="F:DNA-binding transcription factor activity"/>
    <property type="evidence" value="ECO:0007669"/>
    <property type="project" value="InterPro"/>
</dbReference>
<dbReference type="PANTHER" id="PTHR43130">
    <property type="entry name" value="ARAC-FAMILY TRANSCRIPTIONAL REGULATOR"/>
    <property type="match status" value="1"/>
</dbReference>
<dbReference type="KEGG" id="bsan:CHH28_07675"/>
<dbReference type="GO" id="GO:0043565">
    <property type="term" value="F:sequence-specific DNA binding"/>
    <property type="evidence" value="ECO:0007669"/>
    <property type="project" value="InterPro"/>
</dbReference>
<dbReference type="InterPro" id="IPR002818">
    <property type="entry name" value="DJ-1/PfpI"/>
</dbReference>
<dbReference type="InterPro" id="IPR018060">
    <property type="entry name" value="HTH_AraC"/>
</dbReference>
<accession>A0A222FIG1</accession>
<dbReference type="SUPFAM" id="SSF46689">
    <property type="entry name" value="Homeodomain-like"/>
    <property type="match status" value="2"/>
</dbReference>
<keyword evidence="7" id="KW-1185">Reference proteome</keyword>
<organism evidence="6 7">
    <name type="scientific">Bacterioplanes sanyensis</name>
    <dbReference type="NCBI Taxonomy" id="1249553"/>
    <lineage>
        <taxon>Bacteria</taxon>
        <taxon>Pseudomonadati</taxon>
        <taxon>Pseudomonadota</taxon>
        <taxon>Gammaproteobacteria</taxon>
        <taxon>Oceanospirillales</taxon>
        <taxon>Oceanospirillaceae</taxon>
        <taxon>Bacterioplanes</taxon>
    </lineage>
</organism>
<dbReference type="CDD" id="cd03138">
    <property type="entry name" value="GATase1_AraC_2"/>
    <property type="match status" value="1"/>
</dbReference>
<dbReference type="EMBL" id="CP022530">
    <property type="protein sequence ID" value="ASP38560.1"/>
    <property type="molecule type" value="Genomic_DNA"/>
</dbReference>
<feature type="signal peptide" evidence="4">
    <location>
        <begin position="1"/>
        <end position="18"/>
    </location>
</feature>
<keyword evidence="1" id="KW-0805">Transcription regulation</keyword>
<dbReference type="InterPro" id="IPR052158">
    <property type="entry name" value="INH-QAR"/>
</dbReference>
<dbReference type="SUPFAM" id="SSF52317">
    <property type="entry name" value="Class I glutamine amidotransferase-like"/>
    <property type="match status" value="1"/>
</dbReference>
<evidence type="ECO:0000256" key="4">
    <source>
        <dbReference type="SAM" id="SignalP"/>
    </source>
</evidence>
<gene>
    <name evidence="6" type="ORF">CHH28_07675</name>
</gene>